<evidence type="ECO:0000313" key="1">
    <source>
        <dbReference type="EMBL" id="MFC3913976.1"/>
    </source>
</evidence>
<organism evidence="1 2">
    <name type="scientific">Pseudaeromonas sharmana</name>
    <dbReference type="NCBI Taxonomy" id="328412"/>
    <lineage>
        <taxon>Bacteria</taxon>
        <taxon>Pseudomonadati</taxon>
        <taxon>Pseudomonadota</taxon>
        <taxon>Gammaproteobacteria</taxon>
        <taxon>Aeromonadales</taxon>
        <taxon>Aeromonadaceae</taxon>
        <taxon>Pseudaeromonas</taxon>
    </lineage>
</organism>
<dbReference type="InterPro" id="IPR029470">
    <property type="entry name" value="PDDEXK_4"/>
</dbReference>
<dbReference type="EMBL" id="JBHSAF010000014">
    <property type="protein sequence ID" value="MFC3913976.1"/>
    <property type="molecule type" value="Genomic_DNA"/>
</dbReference>
<accession>A0ABV8CPF9</accession>
<sequence length="416" mass="48325">MSQTPPVMTEGSAEEQYRWLTELIFDSKELDKLGGMVSEFNLFEAMGMVRQEIRHSHFLGTLLNPRESHGLGVRFFESLFARLLYGLRDRHECQISLLDIDLCDYDDLQVFREQDRIDLLLVSEQNRQVFAIENKIDASEHSNQLARYEQSVQRRYPGYRKVFVFLTLDGDEASRDEWLTLSYTQVIECLTELVTDYGHQIPPAARIGIEHYITLFKRYFMEDTEIADLCRRIYKKHQKALDLIFEHRPAEGDGRAERRDWAKEIIAPAAAQQGWLIDGETSKNTRYAYLPWDNGQGMCSSSWSKSGRVVMFEIQSGTDKLDLKLLIGPSSDATLRDHLFVCIEKSAVAALSTRKLRHSPQWSQVYSLSLLDKKYLGDEPDEALCKKQIDKRMQYFWSHDWPLLKETINKAIATWS</sequence>
<dbReference type="Pfam" id="PF14281">
    <property type="entry name" value="PDDEXK_4"/>
    <property type="match status" value="1"/>
</dbReference>
<comment type="caution">
    <text evidence="1">The sequence shown here is derived from an EMBL/GenBank/DDBJ whole genome shotgun (WGS) entry which is preliminary data.</text>
</comment>
<name>A0ABV8CPF9_9GAMM</name>
<dbReference type="Proteomes" id="UP001595692">
    <property type="component" value="Unassembled WGS sequence"/>
</dbReference>
<keyword evidence="2" id="KW-1185">Reference proteome</keyword>
<dbReference type="RefSeq" id="WP_377152390.1">
    <property type="nucleotide sequence ID" value="NZ_JBHSAF010000014.1"/>
</dbReference>
<reference evidence="2" key="1">
    <citation type="journal article" date="2019" name="Int. J. Syst. Evol. Microbiol.">
        <title>The Global Catalogue of Microorganisms (GCM) 10K type strain sequencing project: providing services to taxonomists for standard genome sequencing and annotation.</title>
        <authorList>
            <consortium name="The Broad Institute Genomics Platform"/>
            <consortium name="The Broad Institute Genome Sequencing Center for Infectious Disease"/>
            <person name="Wu L."/>
            <person name="Ma J."/>
        </authorList>
    </citation>
    <scope>NUCLEOTIDE SEQUENCE [LARGE SCALE GENOMIC DNA]</scope>
    <source>
        <strain evidence="2">CCUG 54939</strain>
    </source>
</reference>
<gene>
    <name evidence="1" type="ORF">ACFOSS_10925</name>
</gene>
<proteinExistence type="predicted"/>
<protein>
    <submittedName>
        <fullName evidence="1">PD-(D/E)XK nuclease family protein</fullName>
    </submittedName>
</protein>
<evidence type="ECO:0000313" key="2">
    <source>
        <dbReference type="Proteomes" id="UP001595692"/>
    </source>
</evidence>